<reference evidence="2 3" key="1">
    <citation type="submission" date="2016-04" db="EMBL/GenBank/DDBJ databases">
        <title>Complete genome sequence of Pseudomonas sp. LAB-08 isolated from TCE contaminated aquifer soil.</title>
        <authorList>
            <person name="Dohra H."/>
            <person name="Suzuki K."/>
            <person name="Fatma A."/>
            <person name="Inuzuka Y."/>
            <person name="Honjo M."/>
            <person name="Tashiro Y."/>
            <person name="Futamata H."/>
        </authorList>
    </citation>
    <scope>NUCLEOTIDE SEQUENCE [LARGE SCALE GENOMIC DNA]</scope>
    <source>
        <strain evidence="2 3">LAB-08</strain>
    </source>
</reference>
<proteinExistence type="predicted"/>
<evidence type="ECO:0000256" key="1">
    <source>
        <dbReference type="SAM" id="Phobius"/>
    </source>
</evidence>
<protein>
    <submittedName>
        <fullName evidence="2">Uncharacterized protein</fullName>
    </submittedName>
</protein>
<gene>
    <name evidence="2" type="ORF">LAB08_R35960</name>
</gene>
<keyword evidence="1" id="KW-1133">Transmembrane helix</keyword>
<sequence length="53" mass="5449">MIIDAVTTKGMTMIKAMTADMIVVTMIAITVVTAIATTTTIDAFNVLEGGGEA</sequence>
<accession>A0ABM7RTA5</accession>
<feature type="transmembrane region" description="Helical" evidence="1">
    <location>
        <begin position="21"/>
        <end position="41"/>
    </location>
</feature>
<evidence type="ECO:0000313" key="2">
    <source>
        <dbReference type="EMBL" id="BCX68954.1"/>
    </source>
</evidence>
<organism evidence="2 3">
    <name type="scientific">Pseudomonas izuensis</name>
    <dbReference type="NCBI Taxonomy" id="2684212"/>
    <lineage>
        <taxon>Bacteria</taxon>
        <taxon>Pseudomonadati</taxon>
        <taxon>Pseudomonadota</taxon>
        <taxon>Gammaproteobacteria</taxon>
        <taxon>Pseudomonadales</taxon>
        <taxon>Pseudomonadaceae</taxon>
        <taxon>Pseudomonas</taxon>
    </lineage>
</organism>
<keyword evidence="3" id="KW-1185">Reference proteome</keyword>
<dbReference type="EMBL" id="AP017423">
    <property type="protein sequence ID" value="BCX68954.1"/>
    <property type="molecule type" value="Genomic_DNA"/>
</dbReference>
<evidence type="ECO:0000313" key="3">
    <source>
        <dbReference type="Proteomes" id="UP000218595"/>
    </source>
</evidence>
<keyword evidence="1" id="KW-0472">Membrane</keyword>
<dbReference type="Proteomes" id="UP000218595">
    <property type="component" value="Chromosome"/>
</dbReference>
<keyword evidence="1" id="KW-0812">Transmembrane</keyword>
<name>A0ABM7RTA5_9PSED</name>